<dbReference type="InterPro" id="IPR029464">
    <property type="entry name" value="HSDR_N"/>
</dbReference>
<evidence type="ECO:0000313" key="2">
    <source>
        <dbReference type="EMBL" id="PZE15726.1"/>
    </source>
</evidence>
<sequence>MFPLLNLPKAELKIKDQKIWDILRKKYVLLTPEEWVRQHYIHYMTTYLGYSKNLMKSEYQVKYNQMAKRCDIVLFNTLLKPTVIVECKAPHIKITADTFYQIAKYHATLNADLLILTNGIQHVHALINSKENKIDFIQEPLTMAQLNDFTT</sequence>
<dbReference type="Gene3D" id="3.90.1570.30">
    <property type="match status" value="1"/>
</dbReference>
<evidence type="ECO:0000259" key="1">
    <source>
        <dbReference type="Pfam" id="PF13588"/>
    </source>
</evidence>
<feature type="domain" description="Type I restriction enzyme R protein N-terminal" evidence="1">
    <location>
        <begin position="32"/>
        <end position="139"/>
    </location>
</feature>
<gene>
    <name evidence="2" type="ORF">DNU06_16650</name>
</gene>
<dbReference type="RefSeq" id="WP_111064640.1">
    <property type="nucleotide sequence ID" value="NZ_JBHUCU010000013.1"/>
</dbReference>
<comment type="caution">
    <text evidence="2">The sequence shown here is derived from an EMBL/GenBank/DDBJ whole genome shotgun (WGS) entry which is preliminary data.</text>
</comment>
<dbReference type="OrthoDB" id="9790377at2"/>
<organism evidence="2 3">
    <name type="scientific">Putridiphycobacter roseus</name>
    <dbReference type="NCBI Taxonomy" id="2219161"/>
    <lineage>
        <taxon>Bacteria</taxon>
        <taxon>Pseudomonadati</taxon>
        <taxon>Bacteroidota</taxon>
        <taxon>Flavobacteriia</taxon>
        <taxon>Flavobacteriales</taxon>
        <taxon>Crocinitomicaceae</taxon>
        <taxon>Putridiphycobacter</taxon>
    </lineage>
</organism>
<dbReference type="Pfam" id="PF13588">
    <property type="entry name" value="HSDR_N_2"/>
    <property type="match status" value="1"/>
</dbReference>
<dbReference type="AlphaFoldDB" id="A0A2W1NC89"/>
<protein>
    <recommendedName>
        <fullName evidence="1">Type I restriction enzyme R protein N-terminal domain-containing protein</fullName>
    </recommendedName>
</protein>
<accession>A0A2W1NC89</accession>
<reference evidence="2 3" key="1">
    <citation type="submission" date="2018-06" db="EMBL/GenBank/DDBJ databases">
        <title>The draft genome sequence of Crocinitomix sp. SM1701.</title>
        <authorList>
            <person name="Zhang X."/>
        </authorList>
    </citation>
    <scope>NUCLEOTIDE SEQUENCE [LARGE SCALE GENOMIC DNA]</scope>
    <source>
        <strain evidence="2 3">SM1701</strain>
    </source>
</reference>
<keyword evidence="3" id="KW-1185">Reference proteome</keyword>
<name>A0A2W1NC89_9FLAO</name>
<dbReference type="Proteomes" id="UP000249248">
    <property type="component" value="Unassembled WGS sequence"/>
</dbReference>
<evidence type="ECO:0000313" key="3">
    <source>
        <dbReference type="Proteomes" id="UP000249248"/>
    </source>
</evidence>
<dbReference type="EMBL" id="QKSB01000018">
    <property type="protein sequence ID" value="PZE15726.1"/>
    <property type="molecule type" value="Genomic_DNA"/>
</dbReference>
<proteinExistence type="predicted"/>